<gene>
    <name evidence="1" type="ORF">SAMN04244571_03143</name>
    <name evidence="2" type="ORF">SAMN04244574_03105</name>
</gene>
<dbReference type="EMBL" id="FOSX01000056">
    <property type="protein sequence ID" value="SFL09965.1"/>
    <property type="molecule type" value="Genomic_DNA"/>
</dbReference>
<dbReference type="EMBL" id="FOKJ01000058">
    <property type="protein sequence ID" value="SFB48529.1"/>
    <property type="molecule type" value="Genomic_DNA"/>
</dbReference>
<sequence>MLSINAKGFKASADHLKRIERQMPFATALALTRTAQLAKEEIEKDMCSVFDRPTRWTLNSLRLIPAKKDKLEARVWMKDESDKAAPATRWLSPQVEGGARQAKRSEALLRKRGRLPADRFIVPARDARLDRYGNLSRGQVQKILSGMGAQFDAYQNSTTSRRSIGNRKRYFVMRRGSELIGIAERTGKRRIGLLLAYVGQPSYTQRLDFYGVGNRVVGQHLQAQLDKALAEALRGGR</sequence>
<keyword evidence="3" id="KW-1185">Reference proteome</keyword>
<evidence type="ECO:0000313" key="4">
    <source>
        <dbReference type="Proteomes" id="UP000199579"/>
    </source>
</evidence>
<dbReference type="Proteomes" id="UP000199579">
    <property type="component" value="Unassembled WGS sequence"/>
</dbReference>
<dbReference type="AlphaFoldDB" id="A0A1I4EW44"/>
<evidence type="ECO:0000313" key="1">
    <source>
        <dbReference type="EMBL" id="SFB48529.1"/>
    </source>
</evidence>
<dbReference type="RefSeq" id="WP_090941534.1">
    <property type="nucleotide sequence ID" value="NZ_FOKJ01000058.1"/>
</dbReference>
<evidence type="ECO:0000313" key="2">
    <source>
        <dbReference type="EMBL" id="SFL09965.1"/>
    </source>
</evidence>
<organism evidence="2 4">
    <name type="scientific">Azotobacter beijerinckii</name>
    <dbReference type="NCBI Taxonomy" id="170623"/>
    <lineage>
        <taxon>Bacteria</taxon>
        <taxon>Pseudomonadati</taxon>
        <taxon>Pseudomonadota</taxon>
        <taxon>Gammaproteobacteria</taxon>
        <taxon>Pseudomonadales</taxon>
        <taxon>Pseudomonadaceae</taxon>
        <taxon>Azotobacter</taxon>
    </lineage>
</organism>
<dbReference type="Proteomes" id="UP000198861">
    <property type="component" value="Unassembled WGS sequence"/>
</dbReference>
<proteinExistence type="predicted"/>
<name>A0A1I4EW44_9GAMM</name>
<accession>A0A1I4EW44</accession>
<evidence type="ECO:0000313" key="3">
    <source>
        <dbReference type="Proteomes" id="UP000198861"/>
    </source>
</evidence>
<reference evidence="1 3" key="1">
    <citation type="submission" date="2016-10" db="EMBL/GenBank/DDBJ databases">
        <authorList>
            <person name="Varghese N."/>
            <person name="Submissions S."/>
        </authorList>
    </citation>
    <scope>NUCLEOTIDE SEQUENCE [LARGE SCALE GENOMIC DNA]</scope>
    <source>
        <strain evidence="1 3">DSM 282</strain>
    </source>
</reference>
<protein>
    <submittedName>
        <fullName evidence="2">Uncharacterized protein</fullName>
    </submittedName>
</protein>
<reference evidence="2 4" key="2">
    <citation type="submission" date="2016-10" db="EMBL/GenBank/DDBJ databases">
        <authorList>
            <person name="de Groot N.N."/>
        </authorList>
    </citation>
    <scope>NUCLEOTIDE SEQUENCE [LARGE SCALE GENOMIC DNA]</scope>
    <source>
        <strain evidence="2 4">DSM 381</strain>
    </source>
</reference>